<protein>
    <submittedName>
        <fullName evidence="1">Uncharacterized protein</fullName>
    </submittedName>
</protein>
<accession>A0A227P759</accession>
<organism evidence="1 2">
    <name type="scientific">Flavobacterium araucananum</name>
    <dbReference type="NCBI Taxonomy" id="946678"/>
    <lineage>
        <taxon>Bacteria</taxon>
        <taxon>Pseudomonadati</taxon>
        <taxon>Bacteroidota</taxon>
        <taxon>Flavobacteriia</taxon>
        <taxon>Flavobacteriales</taxon>
        <taxon>Flavobacteriaceae</taxon>
        <taxon>Flavobacterium</taxon>
    </lineage>
</organism>
<reference evidence="1 2" key="1">
    <citation type="submission" date="2016-11" db="EMBL/GenBank/DDBJ databases">
        <title>Whole genomes of Flavobacteriaceae.</title>
        <authorList>
            <person name="Stine C."/>
            <person name="Li C."/>
            <person name="Tadesse D."/>
        </authorList>
    </citation>
    <scope>NUCLEOTIDE SEQUENCE [LARGE SCALE GENOMIC DNA]</scope>
    <source>
        <strain evidence="1 2">DSM 24704</strain>
    </source>
</reference>
<proteinExistence type="predicted"/>
<name>A0A227P759_9FLAO</name>
<evidence type="ECO:0000313" key="1">
    <source>
        <dbReference type="EMBL" id="OXG05333.1"/>
    </source>
</evidence>
<dbReference type="Proteomes" id="UP000214684">
    <property type="component" value="Unassembled WGS sequence"/>
</dbReference>
<dbReference type="EMBL" id="MUGS01000022">
    <property type="protein sequence ID" value="OXG05333.1"/>
    <property type="molecule type" value="Genomic_DNA"/>
</dbReference>
<dbReference type="AlphaFoldDB" id="A0A227P759"/>
<comment type="caution">
    <text evidence="1">The sequence shown here is derived from an EMBL/GenBank/DDBJ whole genome shotgun (WGS) entry which is preliminary data.</text>
</comment>
<sequence length="119" mass="13603">METNESTPIENFIEEIAKARFFTTLTPNKNSKDRYNAQISFTNYVELLFTVRDLLKISLHSLYNNDLENSGSVEDPSFHVVSVLEIAVQLLPCNEAEALHECHKLFLKLQEEKSAKDKG</sequence>
<gene>
    <name evidence="1" type="ORF">B0A64_13245</name>
</gene>
<keyword evidence="2" id="KW-1185">Reference proteome</keyword>
<dbReference type="OrthoDB" id="1359385at2"/>
<evidence type="ECO:0000313" key="2">
    <source>
        <dbReference type="Proteomes" id="UP000214684"/>
    </source>
</evidence>
<dbReference type="RefSeq" id="WP_089480004.1">
    <property type="nucleotide sequence ID" value="NZ_MUGS01000022.1"/>
</dbReference>